<dbReference type="Ensembl" id="ENSDCDT00010034280.1">
    <property type="protein sequence ID" value="ENSDCDP00010027777.1"/>
    <property type="gene ID" value="ENSDCDG00010017504.1"/>
</dbReference>
<dbReference type="RefSeq" id="XP_028843908.1">
    <property type="nucleotide sequence ID" value="XM_028988075.1"/>
</dbReference>
<reference evidence="11" key="3">
    <citation type="submission" date="2025-09" db="UniProtKB">
        <authorList>
            <consortium name="Ensembl"/>
        </authorList>
    </citation>
    <scope>IDENTIFICATION</scope>
</reference>
<dbReference type="CDD" id="cd15074">
    <property type="entry name" value="7tmA_Opsin5_neuropsin"/>
    <property type="match status" value="1"/>
</dbReference>
<name>A0AAY4C486_9TELE</name>
<dbReference type="InterPro" id="IPR017452">
    <property type="entry name" value="GPCR_Rhodpsn_7TM"/>
</dbReference>
<comment type="subcellular location">
    <subcellularLocation>
        <location evidence="1">Membrane</location>
        <topology evidence="1">Multi-pass membrane protein</topology>
    </subcellularLocation>
</comment>
<keyword evidence="2 9" id="KW-0812">Transmembrane</keyword>
<dbReference type="InterPro" id="IPR000276">
    <property type="entry name" value="GPCR_Rhodpsn"/>
</dbReference>
<dbReference type="FunFam" id="1.20.1070.10:FF:000390">
    <property type="entry name" value="Novopsin-1"/>
    <property type="match status" value="1"/>
</dbReference>
<organism evidence="11 12">
    <name type="scientific">Denticeps clupeoides</name>
    <name type="common">denticle herring</name>
    <dbReference type="NCBI Taxonomy" id="299321"/>
    <lineage>
        <taxon>Eukaryota</taxon>
        <taxon>Metazoa</taxon>
        <taxon>Chordata</taxon>
        <taxon>Craniata</taxon>
        <taxon>Vertebrata</taxon>
        <taxon>Euteleostomi</taxon>
        <taxon>Actinopterygii</taxon>
        <taxon>Neopterygii</taxon>
        <taxon>Teleostei</taxon>
        <taxon>Clupei</taxon>
        <taxon>Clupeiformes</taxon>
        <taxon>Denticipitoidei</taxon>
        <taxon>Denticipitidae</taxon>
        <taxon>Denticeps</taxon>
    </lineage>
</organism>
<dbReference type="PRINTS" id="PR00237">
    <property type="entry name" value="GPCRRHODOPSN"/>
</dbReference>
<reference evidence="11" key="2">
    <citation type="submission" date="2025-08" db="UniProtKB">
        <authorList>
            <consortium name="Ensembl"/>
        </authorList>
    </citation>
    <scope>IDENTIFICATION</scope>
</reference>
<dbReference type="PANTHER" id="PTHR24240">
    <property type="entry name" value="OPSIN"/>
    <property type="match status" value="1"/>
</dbReference>
<dbReference type="Proteomes" id="UP000694580">
    <property type="component" value="Chromosome 8"/>
</dbReference>
<feature type="transmembrane region" description="Helical" evidence="9">
    <location>
        <begin position="202"/>
        <end position="226"/>
    </location>
</feature>
<evidence type="ECO:0000256" key="6">
    <source>
        <dbReference type="ARBA" id="ARBA00023170"/>
    </source>
</evidence>
<evidence type="ECO:0000256" key="9">
    <source>
        <dbReference type="SAM" id="Phobius"/>
    </source>
</evidence>
<keyword evidence="6" id="KW-0675">Receptor</keyword>
<keyword evidence="7" id="KW-0807">Transducer</keyword>
<evidence type="ECO:0000256" key="8">
    <source>
        <dbReference type="SAM" id="MobiDB-lite"/>
    </source>
</evidence>
<dbReference type="GO" id="GO:0004930">
    <property type="term" value="F:G protein-coupled receptor activity"/>
    <property type="evidence" value="ECO:0007669"/>
    <property type="project" value="UniProtKB-KW"/>
</dbReference>
<dbReference type="RefSeq" id="XP_028843907.1">
    <property type="nucleotide sequence ID" value="XM_028988074.1"/>
</dbReference>
<evidence type="ECO:0000256" key="2">
    <source>
        <dbReference type="ARBA" id="ARBA00022692"/>
    </source>
</evidence>
<dbReference type="AlphaFoldDB" id="A0AAY4C486"/>
<keyword evidence="12" id="KW-1185">Reference proteome</keyword>
<dbReference type="SUPFAM" id="SSF81321">
    <property type="entry name" value="Family A G protein-coupled receptor-like"/>
    <property type="match status" value="1"/>
</dbReference>
<protein>
    <recommendedName>
        <fullName evidence="10">G-protein coupled receptors family 1 profile domain-containing protein</fullName>
    </recommendedName>
</protein>
<feature type="transmembrane region" description="Helical" evidence="9">
    <location>
        <begin position="290"/>
        <end position="308"/>
    </location>
</feature>
<reference evidence="11 12" key="1">
    <citation type="submission" date="2020-06" db="EMBL/GenBank/DDBJ databases">
        <authorList>
            <consortium name="Wellcome Sanger Institute Data Sharing"/>
        </authorList>
    </citation>
    <scope>NUCLEOTIDE SEQUENCE [LARGE SCALE GENOMIC DNA]</scope>
</reference>
<dbReference type="GeneTree" id="ENSGT01120000271854"/>
<keyword evidence="3 9" id="KW-1133">Transmembrane helix</keyword>
<feature type="transmembrane region" description="Helical" evidence="9">
    <location>
        <begin position="115"/>
        <end position="134"/>
    </location>
</feature>
<evidence type="ECO:0000256" key="4">
    <source>
        <dbReference type="ARBA" id="ARBA00023040"/>
    </source>
</evidence>
<evidence type="ECO:0000259" key="10">
    <source>
        <dbReference type="PROSITE" id="PS50262"/>
    </source>
</evidence>
<proteinExistence type="predicted"/>
<dbReference type="PROSITE" id="PS50262">
    <property type="entry name" value="G_PROTEIN_RECEP_F1_2"/>
    <property type="match status" value="1"/>
</dbReference>
<evidence type="ECO:0000256" key="7">
    <source>
        <dbReference type="ARBA" id="ARBA00023224"/>
    </source>
</evidence>
<evidence type="ECO:0000256" key="3">
    <source>
        <dbReference type="ARBA" id="ARBA00022989"/>
    </source>
</evidence>
<sequence length="408" mass="45706">MTLKIPVKVVPIPWRNNNFSIVETEPPLTEQGETAIGVYLLLLGCLSWFGNGVVIFVLYKQRASLQPTDRLTFNLAISDAAISAFGYSRGIVEIFNLFRDDGFIIKWVWTCQVDGFFSLLFGLASINTLTVISVTRYIKGCHPSKAYCIGTSTINISLLCIWTAALFWATMPLIGWGSYTDHRYGTCEIDWSKANYSTIYKFYTISLLISCFFIPALVMLFSYVSVINTLKIGNTMSADGYLTDRQRKVERDVTRVSIVICTAFIVAWSPYAVMSMWSAWGFHVPSTIRLFTQMFAKSASFYSPLVYFTMSRKFRRDVSVHLRRARESTDAVRLQRFKALRHKDGAAATAAASAQLAPHQRETNDTVGQDLESDLLSGVISPPNTPTTSSEELPATARDAGEHQSDRL</sequence>
<dbReference type="Pfam" id="PF00001">
    <property type="entry name" value="7tm_1"/>
    <property type="match status" value="1"/>
</dbReference>
<feature type="region of interest" description="Disordered" evidence="8">
    <location>
        <begin position="350"/>
        <end position="408"/>
    </location>
</feature>
<dbReference type="GeneID" id="114795173"/>
<gene>
    <name evidence="11" type="primary">LOC114795173</name>
</gene>
<feature type="transmembrane region" description="Helical" evidence="9">
    <location>
        <begin position="71"/>
        <end position="95"/>
    </location>
</feature>
<accession>A0AAY4C486</accession>
<keyword evidence="4" id="KW-0297">G-protein coupled receptor</keyword>
<feature type="transmembrane region" description="Helical" evidence="9">
    <location>
        <begin position="146"/>
        <end position="169"/>
    </location>
</feature>
<dbReference type="GO" id="GO:0016020">
    <property type="term" value="C:membrane"/>
    <property type="evidence" value="ECO:0007669"/>
    <property type="project" value="UniProtKB-SubCell"/>
</dbReference>
<dbReference type="Gene3D" id="1.20.1070.10">
    <property type="entry name" value="Rhodopsin 7-helix transmembrane proteins"/>
    <property type="match status" value="1"/>
</dbReference>
<feature type="domain" description="G-protein coupled receptors family 1 profile" evidence="10">
    <location>
        <begin position="50"/>
        <end position="307"/>
    </location>
</feature>
<dbReference type="InterPro" id="IPR050125">
    <property type="entry name" value="GPCR_opsins"/>
</dbReference>
<feature type="transmembrane region" description="Helical" evidence="9">
    <location>
        <begin position="256"/>
        <end position="278"/>
    </location>
</feature>
<evidence type="ECO:0000313" key="12">
    <source>
        <dbReference type="Proteomes" id="UP000694580"/>
    </source>
</evidence>
<feature type="transmembrane region" description="Helical" evidence="9">
    <location>
        <begin position="36"/>
        <end position="59"/>
    </location>
</feature>
<feature type="compositionally biased region" description="Basic and acidic residues" evidence="8">
    <location>
        <begin position="399"/>
        <end position="408"/>
    </location>
</feature>
<evidence type="ECO:0000256" key="5">
    <source>
        <dbReference type="ARBA" id="ARBA00023136"/>
    </source>
</evidence>
<evidence type="ECO:0000313" key="11">
    <source>
        <dbReference type="Ensembl" id="ENSDCDP00010027777.1"/>
    </source>
</evidence>
<evidence type="ECO:0000256" key="1">
    <source>
        <dbReference type="ARBA" id="ARBA00004141"/>
    </source>
</evidence>
<keyword evidence="5 9" id="KW-0472">Membrane</keyword>